<organism evidence="2 3">
    <name type="scientific">Deinobacterium chartae</name>
    <dbReference type="NCBI Taxonomy" id="521158"/>
    <lineage>
        <taxon>Bacteria</taxon>
        <taxon>Thermotogati</taxon>
        <taxon>Deinococcota</taxon>
        <taxon>Deinococci</taxon>
        <taxon>Deinococcales</taxon>
        <taxon>Deinococcaceae</taxon>
        <taxon>Deinobacterium</taxon>
    </lineage>
</organism>
<reference evidence="2 3" key="1">
    <citation type="submission" date="2020-08" db="EMBL/GenBank/DDBJ databases">
        <title>Genomic Encyclopedia of Type Strains, Phase IV (KMG-IV): sequencing the most valuable type-strain genomes for metagenomic binning, comparative biology and taxonomic classification.</title>
        <authorList>
            <person name="Goeker M."/>
        </authorList>
    </citation>
    <scope>NUCLEOTIDE SEQUENCE [LARGE SCALE GENOMIC DNA]</scope>
    <source>
        <strain evidence="2 3">DSM 21458</strain>
    </source>
</reference>
<dbReference type="SUPFAM" id="SSF49464">
    <property type="entry name" value="Carboxypeptidase regulatory domain-like"/>
    <property type="match status" value="1"/>
</dbReference>
<accession>A0A841HX57</accession>
<feature type="signal peptide" evidence="1">
    <location>
        <begin position="1"/>
        <end position="20"/>
    </location>
</feature>
<evidence type="ECO:0000313" key="3">
    <source>
        <dbReference type="Proteomes" id="UP000569951"/>
    </source>
</evidence>
<keyword evidence="3" id="KW-1185">Reference proteome</keyword>
<feature type="chain" id="PRO_5032332020" description="Carboxypeptidase regulatory-like domain-containing protein" evidence="1">
    <location>
        <begin position="21"/>
        <end position="251"/>
    </location>
</feature>
<gene>
    <name evidence="2" type="ORF">HNR42_000241</name>
</gene>
<evidence type="ECO:0008006" key="4">
    <source>
        <dbReference type="Google" id="ProtNLM"/>
    </source>
</evidence>
<evidence type="ECO:0000313" key="2">
    <source>
        <dbReference type="EMBL" id="MBB6096829.1"/>
    </source>
</evidence>
<dbReference type="RefSeq" id="WP_183983653.1">
    <property type="nucleotide sequence ID" value="NZ_JACHHG010000001.1"/>
</dbReference>
<dbReference type="EMBL" id="JACHHG010000001">
    <property type="protein sequence ID" value="MBB6096829.1"/>
    <property type="molecule type" value="Genomic_DNA"/>
</dbReference>
<proteinExistence type="predicted"/>
<dbReference type="Proteomes" id="UP000569951">
    <property type="component" value="Unassembled WGS sequence"/>
</dbReference>
<evidence type="ECO:0000256" key="1">
    <source>
        <dbReference type="SAM" id="SignalP"/>
    </source>
</evidence>
<dbReference type="InterPro" id="IPR008969">
    <property type="entry name" value="CarboxyPept-like_regulatory"/>
</dbReference>
<sequence>MNGKRMTALAAAVLLGTALAVKTVQVSGTVVDARGKPIAGAEVWVQPALTTGLIRTRTDAKGRYSAQVLSTLPYTVKAWYEVNFEGQRYCLRLGMPKPTDFDAFTPDRPVVRNFRAQSSGVIEDLKRHDGYFGAEVRLMSGGEGVPYDSELILTFEPQGPLADGSRGKTLTRRVRLAEGGMVYDLPLGRYEVSGTYVVGGQRRTLRLGSSYEAAPAAKATLSFKSNGSCSNNNGIERAFLYYSGAAGSGAH</sequence>
<dbReference type="Pfam" id="PF13620">
    <property type="entry name" value="CarboxypepD_reg"/>
    <property type="match status" value="1"/>
</dbReference>
<dbReference type="Gene3D" id="2.60.40.1120">
    <property type="entry name" value="Carboxypeptidase-like, regulatory domain"/>
    <property type="match status" value="1"/>
</dbReference>
<name>A0A841HX57_9DEIO</name>
<keyword evidence="1" id="KW-0732">Signal</keyword>
<dbReference type="AlphaFoldDB" id="A0A841HX57"/>
<protein>
    <recommendedName>
        <fullName evidence="4">Carboxypeptidase regulatory-like domain-containing protein</fullName>
    </recommendedName>
</protein>
<comment type="caution">
    <text evidence="2">The sequence shown here is derived from an EMBL/GenBank/DDBJ whole genome shotgun (WGS) entry which is preliminary data.</text>
</comment>